<accession>A0A3R6AZX9</accession>
<evidence type="ECO:0000256" key="3">
    <source>
        <dbReference type="ARBA" id="ARBA00022695"/>
    </source>
</evidence>
<dbReference type="PANTHER" id="PTHR42763">
    <property type="entry name" value="ADP-GLUCOSE PHOSPHORYLASE"/>
    <property type="match status" value="1"/>
</dbReference>
<evidence type="ECO:0000259" key="11">
    <source>
        <dbReference type="Pfam" id="PF02744"/>
    </source>
</evidence>
<name>A0A3R6AZX9_9BACT</name>
<evidence type="ECO:0000256" key="1">
    <source>
        <dbReference type="ARBA" id="ARBA00010951"/>
    </source>
</evidence>
<keyword evidence="2 12" id="KW-0808">Transferase</keyword>
<dbReference type="InterPro" id="IPR005850">
    <property type="entry name" value="GalP_Utransf_C"/>
</dbReference>
<keyword evidence="3 12" id="KW-0548">Nucleotidyltransferase</keyword>
<feature type="active site" description="Tele-UMP-histidine intermediate" evidence="8">
    <location>
        <position position="169"/>
    </location>
</feature>
<dbReference type="EC" id="2.7.7.12" evidence="7"/>
<dbReference type="AlphaFoldDB" id="A0A3R6AZX9"/>
<dbReference type="Gene3D" id="3.30.428.10">
    <property type="entry name" value="HIT-like"/>
    <property type="match status" value="2"/>
</dbReference>
<keyword evidence="4 9" id="KW-0479">Metal-binding</keyword>
<dbReference type="InterPro" id="IPR053177">
    <property type="entry name" value="ADP-glucose_phosphorylase"/>
</dbReference>
<evidence type="ECO:0000256" key="9">
    <source>
        <dbReference type="PIRSR" id="PIRSR000808-3"/>
    </source>
</evidence>
<dbReference type="Proteomes" id="UP000287502">
    <property type="component" value="Chromosome"/>
</dbReference>
<feature type="binding site" evidence="9">
    <location>
        <position position="116"/>
    </location>
    <ligand>
        <name>Zn(2+)</name>
        <dbReference type="ChEBI" id="CHEBI:29105"/>
    </ligand>
</feature>
<dbReference type="GO" id="GO:0006012">
    <property type="term" value="P:galactose metabolic process"/>
    <property type="evidence" value="ECO:0007669"/>
    <property type="project" value="UniProtKB-UniRule"/>
</dbReference>
<dbReference type="Pfam" id="PF02744">
    <property type="entry name" value="GalP_UDP_tr_C"/>
    <property type="match status" value="1"/>
</dbReference>
<evidence type="ECO:0000256" key="6">
    <source>
        <dbReference type="ARBA" id="ARBA00023277"/>
    </source>
</evidence>
<dbReference type="InterPro" id="IPR036265">
    <property type="entry name" value="HIT-like_sf"/>
</dbReference>
<gene>
    <name evidence="12" type="primary">galT</name>
    <name evidence="12" type="ORF">EP073_13455</name>
</gene>
<dbReference type="GO" id="GO:0008108">
    <property type="term" value="F:UDP-glucose:hexose-1-phosphate uridylyltransferase activity"/>
    <property type="evidence" value="ECO:0007669"/>
    <property type="project" value="UniProtKB-UniRule"/>
</dbReference>
<feature type="binding site" evidence="9">
    <location>
        <position position="44"/>
    </location>
    <ligand>
        <name>Zn(2+)</name>
        <dbReference type="ChEBI" id="CHEBI:29105"/>
    </ligand>
</feature>
<comment type="similarity">
    <text evidence="1">Belongs to the galactose-1-phosphate uridylyltransferase type 1 family.</text>
</comment>
<organism evidence="12 13">
    <name type="scientific">Geovibrio thiophilus</name>
    <dbReference type="NCBI Taxonomy" id="139438"/>
    <lineage>
        <taxon>Bacteria</taxon>
        <taxon>Pseudomonadati</taxon>
        <taxon>Deferribacterota</taxon>
        <taxon>Deferribacteres</taxon>
        <taxon>Deferribacterales</taxon>
        <taxon>Geovibrionaceae</taxon>
        <taxon>Geovibrio</taxon>
    </lineage>
</organism>
<keyword evidence="5 9" id="KW-0862">Zinc</keyword>
<sequence>MSELRFDPVKQKWSVIATERSRRPHDFLVERHEHAHGEKAQINCPFCYGNEVHTPHEIYAMRSFGKKNDANWLTRVVPNKYPAFGIEGELKRSGSGIYDTVTGIGAHEVIIDTPVHSMRLKTYDRMTVYNLFYTFRERVRDLSNDTRFRYIMPFKNYGLGFGTNIIHPHSQVIALPVVPNILKTKLKSAKEHYRRKERCIFCDILEQEHKDNSRIVYENQDFIAFCPYASSFPFELSIYPKQHAHSFAVITESGLTSLADMITEIFHRLDRVLEDPPLNMVIHTSPPLNYRPGKPDFWHSIKFDYHWHIEIAPRLTGYAGFEWGTGFHINPVRPEEAAEYLRQAGGI</sequence>
<feature type="binding site" evidence="9">
    <location>
        <position position="167"/>
    </location>
    <ligand>
        <name>Zn(2+)</name>
        <dbReference type="ChEBI" id="CHEBI:29105"/>
    </ligand>
</feature>
<keyword evidence="13" id="KW-1185">Reference proteome</keyword>
<evidence type="ECO:0000256" key="5">
    <source>
        <dbReference type="ARBA" id="ARBA00022833"/>
    </source>
</evidence>
<dbReference type="KEGG" id="gtl:EP073_13455"/>
<dbReference type="UniPathway" id="UPA00214"/>
<reference evidence="12 13" key="1">
    <citation type="submission" date="2019-01" db="EMBL/GenBank/DDBJ databases">
        <title>Geovibrio thiophilus DSM 11263, complete genome.</title>
        <authorList>
            <person name="Spring S."/>
            <person name="Bunk B."/>
            <person name="Sproer C."/>
        </authorList>
    </citation>
    <scope>NUCLEOTIDE SEQUENCE [LARGE SCALE GENOMIC DNA]</scope>
    <source>
        <strain evidence="12 13">DSM 11263</strain>
    </source>
</reference>
<evidence type="ECO:0000256" key="4">
    <source>
        <dbReference type="ARBA" id="ARBA00022723"/>
    </source>
</evidence>
<feature type="binding site" evidence="9">
    <location>
        <position position="47"/>
    </location>
    <ligand>
        <name>Zn(2+)</name>
        <dbReference type="ChEBI" id="CHEBI:29105"/>
    </ligand>
</feature>
<dbReference type="PIRSF" id="PIRSF000808">
    <property type="entry name" value="GalT"/>
    <property type="match status" value="1"/>
</dbReference>
<dbReference type="RefSeq" id="WP_128467677.1">
    <property type="nucleotide sequence ID" value="NZ_CP035108.1"/>
</dbReference>
<dbReference type="EMBL" id="CP035108">
    <property type="protein sequence ID" value="QAR34372.1"/>
    <property type="molecule type" value="Genomic_DNA"/>
</dbReference>
<proteinExistence type="inferred from homology"/>
<dbReference type="GO" id="GO:0008270">
    <property type="term" value="F:zinc ion binding"/>
    <property type="evidence" value="ECO:0007669"/>
    <property type="project" value="InterPro"/>
</dbReference>
<protein>
    <recommendedName>
        <fullName evidence="7">Galactose-1-phosphate uridylyltransferase</fullName>
        <ecNumber evidence="7">2.7.7.12</ecNumber>
    </recommendedName>
</protein>
<evidence type="ECO:0000313" key="12">
    <source>
        <dbReference type="EMBL" id="QAR34372.1"/>
    </source>
</evidence>
<dbReference type="InterPro" id="IPR005849">
    <property type="entry name" value="GalP_Utransf_N"/>
</dbReference>
<dbReference type="SUPFAM" id="SSF54197">
    <property type="entry name" value="HIT-like"/>
    <property type="match status" value="2"/>
</dbReference>
<dbReference type="OrthoDB" id="9769064at2"/>
<dbReference type="NCBIfam" id="TIGR00209">
    <property type="entry name" value="galT_1"/>
    <property type="match status" value="1"/>
</dbReference>
<dbReference type="PANTHER" id="PTHR42763:SF1">
    <property type="entry name" value="UDP-GLUCOSE--HEXOSE-1-PHOSPHATE URIDYLYLTRANSFERASE"/>
    <property type="match status" value="1"/>
</dbReference>
<keyword evidence="6" id="KW-0119">Carbohydrate metabolism</keyword>
<evidence type="ECO:0000256" key="2">
    <source>
        <dbReference type="ARBA" id="ARBA00022679"/>
    </source>
</evidence>
<evidence type="ECO:0000256" key="7">
    <source>
        <dbReference type="NCBIfam" id="TIGR00209"/>
    </source>
</evidence>
<evidence type="ECO:0000313" key="13">
    <source>
        <dbReference type="Proteomes" id="UP000287502"/>
    </source>
</evidence>
<dbReference type="Pfam" id="PF01087">
    <property type="entry name" value="GalP_UDP_transf"/>
    <property type="match status" value="1"/>
</dbReference>
<evidence type="ECO:0000256" key="8">
    <source>
        <dbReference type="PIRSR" id="PIRSR000808-1"/>
    </source>
</evidence>
<comment type="cofactor">
    <cofactor evidence="9">
        <name>Zn(2+)</name>
        <dbReference type="ChEBI" id="CHEBI:29105"/>
    </cofactor>
    <text evidence="9">Binds 1 zinc ion per subunit.</text>
</comment>
<evidence type="ECO:0000259" key="10">
    <source>
        <dbReference type="Pfam" id="PF01087"/>
    </source>
</evidence>
<feature type="domain" description="Galactose-1-phosphate uridyl transferase C-terminal" evidence="11">
    <location>
        <begin position="191"/>
        <end position="309"/>
    </location>
</feature>
<feature type="domain" description="Galactose-1-phosphate uridyl transferase N-terminal" evidence="10">
    <location>
        <begin position="2"/>
        <end position="179"/>
    </location>
</feature>
<dbReference type="InterPro" id="IPR001937">
    <property type="entry name" value="GalP_UDPtransf1"/>
</dbReference>